<keyword evidence="1" id="KW-0812">Transmembrane</keyword>
<feature type="transmembrane region" description="Helical" evidence="1">
    <location>
        <begin position="67"/>
        <end position="87"/>
    </location>
</feature>
<feature type="transmembrane region" description="Helical" evidence="1">
    <location>
        <begin position="129"/>
        <end position="151"/>
    </location>
</feature>
<proteinExistence type="predicted"/>
<sequence length="474" mass="50699">MDARGNVSPVLAALPVLGGLLIGSTISIALNVRWGWHAQFVSMTPAMVLAGGLVVTAAGELWRRLKIHLGGLLAVEALVAVAGLYTFRRLRPEDWLEARARIDDLIARDFATETGSLFSTEYAVFFGPLYQLGVGFYLGLAVLGFVAWVVYRRYEPGWLLVGTYVGYLLVLAGIQVRFAGQLAIPLAILSGFGVVYVLSTVDLARRPLPLRGASSTGDRTGASPVVSDGGQLEPSISLPDRRATVYVVGIGLLVFGLSLVYVPGLIADTTYSDGQVAALEAIDEHAAANERTYPENYVLSEWGDSRMYNHFVNGESRGYGYAQSNYEEFITSSDPDNWYDQFEGRVGYVVVTERESDLPAGGTYSQLLEDYGAGGNETDGVAHYQALFVDDDVAAFAVVPGATITGTGEPGATVSIESERTVSGERISYEQAVNVDEDGSFAVTVPFAGTYTVNGDSVNVSTTAVTEGETISLE</sequence>
<keyword evidence="1" id="KW-1133">Transmembrane helix</keyword>
<feature type="transmembrane region" description="Helical" evidence="1">
    <location>
        <begin position="7"/>
        <end position="30"/>
    </location>
</feature>
<dbReference type="Gene3D" id="2.60.40.3390">
    <property type="match status" value="1"/>
</dbReference>
<accession>A0A1I1KI06</accession>
<evidence type="ECO:0000313" key="3">
    <source>
        <dbReference type="EMBL" id="SFC59922.1"/>
    </source>
</evidence>
<name>A0A1I1KI06_NATHA</name>
<dbReference type="Proteomes" id="UP000199161">
    <property type="component" value="Unassembled WGS sequence"/>
</dbReference>
<gene>
    <name evidence="3" type="ORF">SAMN05444422_111120</name>
</gene>
<evidence type="ECO:0000256" key="1">
    <source>
        <dbReference type="SAM" id="Phobius"/>
    </source>
</evidence>
<evidence type="ECO:0000259" key="2">
    <source>
        <dbReference type="Pfam" id="PF18079"/>
    </source>
</evidence>
<organism evidence="3 4">
    <name type="scientific">Natronobacterium haloterrestre</name>
    <name type="common">Halobiforma haloterrestris</name>
    <dbReference type="NCBI Taxonomy" id="148448"/>
    <lineage>
        <taxon>Archaea</taxon>
        <taxon>Methanobacteriati</taxon>
        <taxon>Methanobacteriota</taxon>
        <taxon>Stenosarchaea group</taxon>
        <taxon>Halobacteria</taxon>
        <taxon>Halobacteriales</taxon>
        <taxon>Natrialbaceae</taxon>
        <taxon>Natronobacterium</taxon>
    </lineage>
</organism>
<feature type="domain" description="Archaeal glycosylation protein B peripheral" evidence="2">
    <location>
        <begin position="401"/>
        <end position="453"/>
    </location>
</feature>
<dbReference type="AlphaFoldDB" id="A0A1I1KI06"/>
<protein>
    <submittedName>
        <fullName evidence="3">Dolichyl-diphosphooligosaccharide--protein glycosyltransferase</fullName>
    </submittedName>
</protein>
<reference evidence="4" key="1">
    <citation type="submission" date="2016-10" db="EMBL/GenBank/DDBJ databases">
        <authorList>
            <person name="Varghese N."/>
            <person name="Submissions S."/>
        </authorList>
    </citation>
    <scope>NUCLEOTIDE SEQUENCE [LARGE SCALE GENOMIC DNA]</scope>
    <source>
        <strain evidence="4">DSM 13078</strain>
    </source>
</reference>
<keyword evidence="4" id="KW-1185">Reference proteome</keyword>
<feature type="transmembrane region" description="Helical" evidence="1">
    <location>
        <begin position="243"/>
        <end position="262"/>
    </location>
</feature>
<feature type="transmembrane region" description="Helical" evidence="1">
    <location>
        <begin position="158"/>
        <end position="176"/>
    </location>
</feature>
<dbReference type="InterPro" id="IPR041154">
    <property type="entry name" value="AglB_P1"/>
</dbReference>
<feature type="transmembrane region" description="Helical" evidence="1">
    <location>
        <begin position="182"/>
        <end position="201"/>
    </location>
</feature>
<keyword evidence="3" id="KW-0808">Transferase</keyword>
<keyword evidence="1" id="KW-0472">Membrane</keyword>
<dbReference type="Pfam" id="PF18079">
    <property type="entry name" value="AglB_L1"/>
    <property type="match status" value="1"/>
</dbReference>
<feature type="transmembrane region" description="Helical" evidence="1">
    <location>
        <begin position="36"/>
        <end position="55"/>
    </location>
</feature>
<evidence type="ECO:0000313" key="4">
    <source>
        <dbReference type="Proteomes" id="UP000199161"/>
    </source>
</evidence>
<dbReference type="GO" id="GO:0016740">
    <property type="term" value="F:transferase activity"/>
    <property type="evidence" value="ECO:0007669"/>
    <property type="project" value="UniProtKB-KW"/>
</dbReference>
<dbReference type="EMBL" id="FOKW01000011">
    <property type="protein sequence ID" value="SFC59922.1"/>
    <property type="molecule type" value="Genomic_DNA"/>
</dbReference>